<evidence type="ECO:0000256" key="1">
    <source>
        <dbReference type="SAM" id="Phobius"/>
    </source>
</evidence>
<accession>A0A6J7SRX8</accession>
<name>A0A6J7SRX8_9ZZZZ</name>
<dbReference type="EMBL" id="CAEZWP010000089">
    <property type="protein sequence ID" value="CAB4667625.1"/>
    <property type="molecule type" value="Genomic_DNA"/>
</dbReference>
<keyword evidence="1" id="KW-1133">Transmembrane helix</keyword>
<keyword evidence="1" id="KW-0812">Transmembrane</keyword>
<organism evidence="3">
    <name type="scientific">freshwater metagenome</name>
    <dbReference type="NCBI Taxonomy" id="449393"/>
    <lineage>
        <taxon>unclassified sequences</taxon>
        <taxon>metagenomes</taxon>
        <taxon>ecological metagenomes</taxon>
    </lineage>
</organism>
<dbReference type="AlphaFoldDB" id="A0A6J7SRX8"/>
<proteinExistence type="predicted"/>
<sequence length="84" mass="8717">MSLWAIGNLILLIVIVPVLVTLLNLVLAPLERIRGAAADALDGGVALIGELNTTPALLTKTDYVIKEVANGAVRYAGPVSKLLG</sequence>
<reference evidence="3" key="1">
    <citation type="submission" date="2020-05" db="EMBL/GenBank/DDBJ databases">
        <authorList>
            <person name="Chiriac C."/>
            <person name="Salcher M."/>
            <person name="Ghai R."/>
            <person name="Kavagutti S V."/>
        </authorList>
    </citation>
    <scope>NUCLEOTIDE SEQUENCE</scope>
</reference>
<gene>
    <name evidence="2" type="ORF">UFOPK2265_01170</name>
    <name evidence="3" type="ORF">UFOPK4248_00759</name>
</gene>
<protein>
    <submittedName>
        <fullName evidence="3">Unannotated protein</fullName>
    </submittedName>
</protein>
<evidence type="ECO:0000313" key="3">
    <source>
        <dbReference type="EMBL" id="CAB5043018.1"/>
    </source>
</evidence>
<evidence type="ECO:0000313" key="2">
    <source>
        <dbReference type="EMBL" id="CAB4667625.1"/>
    </source>
</evidence>
<dbReference type="EMBL" id="CAFBQB010000097">
    <property type="protein sequence ID" value="CAB5043018.1"/>
    <property type="molecule type" value="Genomic_DNA"/>
</dbReference>
<feature type="transmembrane region" description="Helical" evidence="1">
    <location>
        <begin position="6"/>
        <end position="27"/>
    </location>
</feature>
<keyword evidence="1" id="KW-0472">Membrane</keyword>